<gene>
    <name evidence="2" type="ORF">GCM10009038_34470</name>
</gene>
<feature type="signal peptide" evidence="1">
    <location>
        <begin position="1"/>
        <end position="25"/>
    </location>
</feature>
<proteinExistence type="predicted"/>
<dbReference type="InterPro" id="IPR050582">
    <property type="entry name" value="HAD-like_SerB"/>
</dbReference>
<protein>
    <submittedName>
        <fullName evidence="2">Haloacid dehalogenase</fullName>
    </submittedName>
</protein>
<sequence length="337" mass="36783">MLMKRLVFHLALLSLTMLMIPLALADPLPSWASGDNKSAIIDFVKTTTDPESDSYLPESRRIAVFDNDGTLWSEQPYYFQLAYALDRAENAPADTLSPALQTAVNERDLAAILEGGNEALLEILDVSHSGLSVEAFQADVADWLAKARHPDKGLAYTEMVFQPMLELLSYLRDSGYTTYIVSGGGIDFMRVFAEDVYGIPTQNVIGSTGNLEVSREGDRLALIKRGDIAFLDDGDGKPITIQRTLGVRPAMAVGNSDGDVPMMIWATEGEGPRLGVLIHHTDDTREVAYDRESAIGKLDQGLDEAASRDWVVVDMAADWRTIYAPDLQASPASDATP</sequence>
<reference evidence="3" key="1">
    <citation type="journal article" date="2019" name="Int. J. Syst. Evol. Microbiol.">
        <title>The Global Catalogue of Microorganisms (GCM) 10K type strain sequencing project: providing services to taxonomists for standard genome sequencing and annotation.</title>
        <authorList>
            <consortium name="The Broad Institute Genomics Platform"/>
            <consortium name="The Broad Institute Genome Sequencing Center for Infectious Disease"/>
            <person name="Wu L."/>
            <person name="Ma J."/>
        </authorList>
    </citation>
    <scope>NUCLEOTIDE SEQUENCE [LARGE SCALE GENOMIC DNA]</scope>
    <source>
        <strain evidence="3">KCTC 32998</strain>
    </source>
</reference>
<name>A0ABQ3EBY5_9GAMM</name>
<keyword evidence="3" id="KW-1185">Reference proteome</keyword>
<dbReference type="Pfam" id="PF12710">
    <property type="entry name" value="HAD"/>
    <property type="match status" value="1"/>
</dbReference>
<feature type="chain" id="PRO_5047281932" evidence="1">
    <location>
        <begin position="26"/>
        <end position="337"/>
    </location>
</feature>
<keyword evidence="1" id="KW-0732">Signal</keyword>
<evidence type="ECO:0000313" key="3">
    <source>
        <dbReference type="Proteomes" id="UP000646745"/>
    </source>
</evidence>
<dbReference type="EMBL" id="BMZI01000008">
    <property type="protein sequence ID" value="GHB32677.1"/>
    <property type="molecule type" value="Genomic_DNA"/>
</dbReference>
<accession>A0ABQ3EBY5</accession>
<dbReference type="PANTHER" id="PTHR43344">
    <property type="entry name" value="PHOSPHOSERINE PHOSPHATASE"/>
    <property type="match status" value="1"/>
</dbReference>
<dbReference type="Gene3D" id="3.40.50.1000">
    <property type="entry name" value="HAD superfamily/HAD-like"/>
    <property type="match status" value="1"/>
</dbReference>
<evidence type="ECO:0000256" key="1">
    <source>
        <dbReference type="SAM" id="SignalP"/>
    </source>
</evidence>
<dbReference type="RefSeq" id="WP_229809191.1">
    <property type="nucleotide sequence ID" value="NZ_BMZI01000008.1"/>
</dbReference>
<dbReference type="Proteomes" id="UP000646745">
    <property type="component" value="Unassembled WGS sequence"/>
</dbReference>
<comment type="caution">
    <text evidence="2">The sequence shown here is derived from an EMBL/GenBank/DDBJ whole genome shotgun (WGS) entry which is preliminary data.</text>
</comment>
<dbReference type="InterPro" id="IPR036412">
    <property type="entry name" value="HAD-like_sf"/>
</dbReference>
<organism evidence="2 3">
    <name type="scientific">Salinicola rhizosphaerae</name>
    <dbReference type="NCBI Taxonomy" id="1443141"/>
    <lineage>
        <taxon>Bacteria</taxon>
        <taxon>Pseudomonadati</taxon>
        <taxon>Pseudomonadota</taxon>
        <taxon>Gammaproteobacteria</taxon>
        <taxon>Oceanospirillales</taxon>
        <taxon>Halomonadaceae</taxon>
        <taxon>Salinicola</taxon>
    </lineage>
</organism>
<dbReference type="InterPro" id="IPR023214">
    <property type="entry name" value="HAD_sf"/>
</dbReference>
<dbReference type="SUPFAM" id="SSF56784">
    <property type="entry name" value="HAD-like"/>
    <property type="match status" value="1"/>
</dbReference>
<evidence type="ECO:0000313" key="2">
    <source>
        <dbReference type="EMBL" id="GHB32677.1"/>
    </source>
</evidence>
<dbReference type="CDD" id="cd01427">
    <property type="entry name" value="HAD_like"/>
    <property type="match status" value="1"/>
</dbReference>